<evidence type="ECO:0000313" key="11">
    <source>
        <dbReference type="EMBL" id="CAK9027233.1"/>
    </source>
</evidence>
<dbReference type="SMART" id="SM00642">
    <property type="entry name" value="Aamy"/>
    <property type="match status" value="1"/>
</dbReference>
<dbReference type="PRINTS" id="PR00110">
    <property type="entry name" value="ALPHAAMYLASE"/>
</dbReference>
<keyword evidence="5 9" id="KW-0378">Hydrolase</keyword>
<organism evidence="11 12">
    <name type="scientific">Durusdinium trenchii</name>
    <dbReference type="NCBI Taxonomy" id="1381693"/>
    <lineage>
        <taxon>Eukaryota</taxon>
        <taxon>Sar</taxon>
        <taxon>Alveolata</taxon>
        <taxon>Dinophyceae</taxon>
        <taxon>Suessiales</taxon>
        <taxon>Symbiodiniaceae</taxon>
        <taxon>Durusdinium</taxon>
    </lineage>
</organism>
<dbReference type="SUPFAM" id="SSF51445">
    <property type="entry name" value="(Trans)glycosidases"/>
    <property type="match status" value="1"/>
</dbReference>
<gene>
    <name evidence="11" type="ORF">CCMP2556_LOCUS16683</name>
</gene>
<dbReference type="PANTHER" id="PTHR43447">
    <property type="entry name" value="ALPHA-AMYLASE"/>
    <property type="match status" value="1"/>
</dbReference>
<dbReference type="InterPro" id="IPR006046">
    <property type="entry name" value="Alpha_amylase"/>
</dbReference>
<sequence length="568" mass="64098">MQRMQAVGGDTFLFWEFGKCQVHSCGSSEALKTGDSAGLGPLGTFDLWSLYCDMSRPQLIAVHLFEWRWKDIGSECENYLGKAGFNAVQVSPPTEHILGDTWATRYQPVSYRLDSRSGSTFEFMDMVKRCRANGVNVMVDAVLNHMAGPFVMTPEKDRGKVCGKEADTEKESTAKCMGWAGTEYGNRMFLNGRSGRDRFDRSMFHHYPDNDRANCGLPPWSNNKRLCDMYGMPDLNTELKAVQLQLGTYLFDLLEIGVTMLRVDAAMNIYPESLARVILPFPWEYVVQEYYPDMIYDAETRAKAVSIGSATDFTFGERVAETLFDKFTGRWSNRSEHFGELLQLQSDSFSGCSYRICDSPYPTERALIFLDNHDQQRERWKPEVPGQPPETPVCFWDGRDIGSCRPVYKHGQIYALAQLYMLAWPYGEPRASVRLMSSYGFHSFDEGPPGVSKDSLHEQATTPIVCRDTPTESPVTNVYDQDKVKPWVCEHRWKGVSGAIRFRQFSSSEQAHSFWDDRAGHIAFSLGNVGFAAFSRGYNSYTGQGSNESISLAGTWLALGCGRLLQSC</sequence>
<comment type="similarity">
    <text evidence="3 8">Belongs to the glycosyl hydrolase 13 family.</text>
</comment>
<name>A0ABP0KKK8_9DINO</name>
<evidence type="ECO:0000256" key="5">
    <source>
        <dbReference type="ARBA" id="ARBA00022801"/>
    </source>
</evidence>
<dbReference type="Gene3D" id="3.20.20.80">
    <property type="entry name" value="Glycosidases"/>
    <property type="match status" value="1"/>
</dbReference>
<protein>
    <recommendedName>
        <fullName evidence="4 9">Alpha-amylase</fullName>
        <ecNumber evidence="4 9">3.2.1.1</ecNumber>
    </recommendedName>
</protein>
<evidence type="ECO:0000256" key="1">
    <source>
        <dbReference type="ARBA" id="ARBA00000548"/>
    </source>
</evidence>
<proteinExistence type="inferred from homology"/>
<dbReference type="Pfam" id="PF00128">
    <property type="entry name" value="Alpha-amylase"/>
    <property type="match status" value="1"/>
</dbReference>
<comment type="caution">
    <text evidence="11">The sequence shown here is derived from an EMBL/GenBank/DDBJ whole genome shotgun (WGS) entry which is preliminary data.</text>
</comment>
<comment type="catalytic activity">
    <reaction evidence="1 9">
        <text>Endohydrolysis of (1-&gt;4)-alpha-D-glucosidic linkages in polysaccharides containing three or more (1-&gt;4)-alpha-linked D-glucose units.</text>
        <dbReference type="EC" id="3.2.1.1"/>
    </reaction>
</comment>
<keyword evidence="7 9" id="KW-0326">Glycosidase</keyword>
<accession>A0ABP0KKK8</accession>
<evidence type="ECO:0000256" key="8">
    <source>
        <dbReference type="RuleBase" id="RU003615"/>
    </source>
</evidence>
<evidence type="ECO:0000256" key="2">
    <source>
        <dbReference type="ARBA" id="ARBA00001913"/>
    </source>
</evidence>
<dbReference type="EMBL" id="CAXAMN010008947">
    <property type="protein sequence ID" value="CAK9027233.1"/>
    <property type="molecule type" value="Genomic_DNA"/>
</dbReference>
<evidence type="ECO:0000259" key="10">
    <source>
        <dbReference type="SMART" id="SM00642"/>
    </source>
</evidence>
<dbReference type="EC" id="3.2.1.1" evidence="4 9"/>
<evidence type="ECO:0000256" key="4">
    <source>
        <dbReference type="ARBA" id="ARBA00012595"/>
    </source>
</evidence>
<feature type="domain" description="Glycosyl hydrolase family 13 catalytic" evidence="10">
    <location>
        <begin position="59"/>
        <end position="503"/>
    </location>
</feature>
<dbReference type="InterPro" id="IPR017853">
    <property type="entry name" value="GH"/>
</dbReference>
<evidence type="ECO:0000256" key="7">
    <source>
        <dbReference type="ARBA" id="ARBA00023295"/>
    </source>
</evidence>
<dbReference type="InterPro" id="IPR006047">
    <property type="entry name" value="GH13_cat_dom"/>
</dbReference>
<keyword evidence="6 9" id="KW-0119">Carbohydrate metabolism</keyword>
<reference evidence="11 12" key="1">
    <citation type="submission" date="2024-02" db="EMBL/GenBank/DDBJ databases">
        <authorList>
            <person name="Chen Y."/>
            <person name="Shah S."/>
            <person name="Dougan E. K."/>
            <person name="Thang M."/>
            <person name="Chan C."/>
        </authorList>
    </citation>
    <scope>NUCLEOTIDE SEQUENCE [LARGE SCALE GENOMIC DNA]</scope>
</reference>
<comment type="cofactor">
    <cofactor evidence="2">
        <name>Ca(2+)</name>
        <dbReference type="ChEBI" id="CHEBI:29108"/>
    </cofactor>
</comment>
<evidence type="ECO:0000256" key="9">
    <source>
        <dbReference type="RuleBase" id="RU361134"/>
    </source>
</evidence>
<dbReference type="Proteomes" id="UP001642484">
    <property type="component" value="Unassembled WGS sequence"/>
</dbReference>
<keyword evidence="12" id="KW-1185">Reference proteome</keyword>
<evidence type="ECO:0000256" key="3">
    <source>
        <dbReference type="ARBA" id="ARBA00008061"/>
    </source>
</evidence>
<evidence type="ECO:0000313" key="12">
    <source>
        <dbReference type="Proteomes" id="UP001642484"/>
    </source>
</evidence>
<evidence type="ECO:0000256" key="6">
    <source>
        <dbReference type="ARBA" id="ARBA00023277"/>
    </source>
</evidence>